<dbReference type="InterPro" id="IPR009057">
    <property type="entry name" value="Homeodomain-like_sf"/>
</dbReference>
<dbReference type="GO" id="GO:0003677">
    <property type="term" value="F:DNA binding"/>
    <property type="evidence" value="ECO:0007669"/>
    <property type="project" value="UniProtKB-KW"/>
</dbReference>
<protein>
    <submittedName>
        <fullName evidence="3">Unannotated protein</fullName>
    </submittedName>
</protein>
<gene>
    <name evidence="3" type="ORF">UFOPK3482_01063</name>
</gene>
<proteinExistence type="predicted"/>
<dbReference type="Pfam" id="PF00440">
    <property type="entry name" value="TetR_N"/>
    <property type="match status" value="1"/>
</dbReference>
<reference evidence="3" key="1">
    <citation type="submission" date="2020-05" db="EMBL/GenBank/DDBJ databases">
        <authorList>
            <person name="Chiriac C."/>
            <person name="Salcher M."/>
            <person name="Ghai R."/>
            <person name="Kavagutti S V."/>
        </authorList>
    </citation>
    <scope>NUCLEOTIDE SEQUENCE</scope>
</reference>
<evidence type="ECO:0000259" key="2">
    <source>
        <dbReference type="PROSITE" id="PS50977"/>
    </source>
</evidence>
<evidence type="ECO:0000256" key="1">
    <source>
        <dbReference type="ARBA" id="ARBA00023125"/>
    </source>
</evidence>
<dbReference type="AlphaFoldDB" id="A0A6J7F4C7"/>
<dbReference type="PRINTS" id="PR00455">
    <property type="entry name" value="HTHTETR"/>
</dbReference>
<evidence type="ECO:0000313" key="3">
    <source>
        <dbReference type="EMBL" id="CAB4888365.1"/>
    </source>
</evidence>
<accession>A0A6J7F4C7</accession>
<dbReference type="EMBL" id="CAFBLZ010000107">
    <property type="protein sequence ID" value="CAB4888365.1"/>
    <property type="molecule type" value="Genomic_DNA"/>
</dbReference>
<dbReference type="InterPro" id="IPR001647">
    <property type="entry name" value="HTH_TetR"/>
</dbReference>
<feature type="domain" description="HTH tetR-type" evidence="2">
    <location>
        <begin position="20"/>
        <end position="79"/>
    </location>
</feature>
<name>A0A6J7F4C7_9ZZZZ</name>
<dbReference type="Gene3D" id="1.10.357.10">
    <property type="entry name" value="Tetracycline Repressor, domain 2"/>
    <property type="match status" value="1"/>
</dbReference>
<keyword evidence="1" id="KW-0238">DNA-binding</keyword>
<organism evidence="3">
    <name type="scientific">freshwater metagenome</name>
    <dbReference type="NCBI Taxonomy" id="449393"/>
    <lineage>
        <taxon>unclassified sequences</taxon>
        <taxon>metagenomes</taxon>
        <taxon>ecological metagenomes</taxon>
    </lineage>
</organism>
<sequence>MVTRKQPIPANAGRKSAYVARNHAALLKAAQAVLAEIGPSASIDQFAEGAEVSVSTIYKHFENKEALIASSFIAAFKDWENWADVVLEEKGDALSELVNPMRLFLRLAKTHPHYAAMIAKNLGEIPKYYSGTQDGFVIHVKELIKKKILVVDNLEVRTRIISASLLAGLAEQLTNPAAKESDADATIEVILEILGISPAKSKKIATGPLPELSEQQSAWGA</sequence>
<dbReference type="SUPFAM" id="SSF46689">
    <property type="entry name" value="Homeodomain-like"/>
    <property type="match status" value="1"/>
</dbReference>
<dbReference type="PROSITE" id="PS50977">
    <property type="entry name" value="HTH_TETR_2"/>
    <property type="match status" value="1"/>
</dbReference>